<sequence length="134" mass="15110">MPVLSEHEWYKAELEQIEVFAPLVPADRVWVETLGRHEDLGNLHGDGSGLVSLDGPPTRYPIAVGLAVRITGQRLVHLIDGVERRDMRGVTERYISDAGAACVHVATEVEWYRWTWTGKPPKTLELQVDAIWLE</sequence>
<reference evidence="1 2" key="2">
    <citation type="submission" date="2020-03" db="EMBL/GenBank/DDBJ databases">
        <authorList>
            <person name="Ichikawa N."/>
            <person name="Kimura A."/>
            <person name="Kitahashi Y."/>
            <person name="Uohara A."/>
        </authorList>
    </citation>
    <scope>NUCLEOTIDE SEQUENCE [LARGE SCALE GENOMIC DNA]</scope>
    <source>
        <strain evidence="1 2">NBRC 107702</strain>
    </source>
</reference>
<gene>
    <name evidence="1" type="ORF">Pflav_067600</name>
</gene>
<evidence type="ECO:0000313" key="2">
    <source>
        <dbReference type="Proteomes" id="UP000502508"/>
    </source>
</evidence>
<evidence type="ECO:0000313" key="1">
    <source>
        <dbReference type="EMBL" id="BCB80350.1"/>
    </source>
</evidence>
<dbReference type="KEGG" id="pfla:Pflav_067600"/>
<reference evidence="1 2" key="1">
    <citation type="submission" date="2020-03" db="EMBL/GenBank/DDBJ databases">
        <title>Whole genome shotgun sequence of Phytohabitans flavus NBRC 107702.</title>
        <authorList>
            <person name="Komaki H."/>
            <person name="Tamura T."/>
        </authorList>
    </citation>
    <scope>NUCLEOTIDE SEQUENCE [LARGE SCALE GENOMIC DNA]</scope>
    <source>
        <strain evidence="1 2">NBRC 107702</strain>
    </source>
</reference>
<dbReference type="Proteomes" id="UP000502508">
    <property type="component" value="Chromosome"/>
</dbReference>
<dbReference type="AlphaFoldDB" id="A0A6F8Y2Q7"/>
<accession>A0A6F8Y2Q7</accession>
<dbReference type="EMBL" id="AP022870">
    <property type="protein sequence ID" value="BCB80350.1"/>
    <property type="molecule type" value="Genomic_DNA"/>
</dbReference>
<protein>
    <submittedName>
        <fullName evidence="1">Uncharacterized protein</fullName>
    </submittedName>
</protein>
<name>A0A6F8Y2Q7_9ACTN</name>
<proteinExistence type="predicted"/>
<organism evidence="1 2">
    <name type="scientific">Phytohabitans flavus</name>
    <dbReference type="NCBI Taxonomy" id="1076124"/>
    <lineage>
        <taxon>Bacteria</taxon>
        <taxon>Bacillati</taxon>
        <taxon>Actinomycetota</taxon>
        <taxon>Actinomycetes</taxon>
        <taxon>Micromonosporales</taxon>
        <taxon>Micromonosporaceae</taxon>
    </lineage>
</organism>
<keyword evidence="2" id="KW-1185">Reference proteome</keyword>